<gene>
    <name evidence="2" type="ORF">SAMN05421743_1213</name>
</gene>
<dbReference type="EMBL" id="FNQR01000021">
    <property type="protein sequence ID" value="SEB15432.1"/>
    <property type="molecule type" value="Genomic_DNA"/>
</dbReference>
<accession>A0A1H4H344</accession>
<dbReference type="AlphaFoldDB" id="A0A1H4H344"/>
<evidence type="ECO:0008006" key="4">
    <source>
        <dbReference type="Google" id="ProtNLM"/>
    </source>
</evidence>
<protein>
    <recommendedName>
        <fullName evidence="4">Small, acid-soluble spore protein N</fullName>
    </recommendedName>
</protein>
<dbReference type="OrthoDB" id="2936945at2"/>
<sequence>MSYYQNKQEAFQHASNKVNDAERTADDILMAIHEADYGTELAHLKEEVNQAYQQVEKALTVASEHQETQLKSYKEQLDKIRNQLL</sequence>
<evidence type="ECO:0000313" key="2">
    <source>
        <dbReference type="EMBL" id="SEB15432.1"/>
    </source>
</evidence>
<keyword evidence="3" id="KW-1185">Reference proteome</keyword>
<evidence type="ECO:0000256" key="1">
    <source>
        <dbReference type="SAM" id="Coils"/>
    </source>
</evidence>
<keyword evidence="1" id="KW-0175">Coiled coil</keyword>
<organism evidence="2 3">
    <name type="scientific">Thalassobacillus cyri</name>
    <dbReference type="NCBI Taxonomy" id="571932"/>
    <lineage>
        <taxon>Bacteria</taxon>
        <taxon>Bacillati</taxon>
        <taxon>Bacillota</taxon>
        <taxon>Bacilli</taxon>
        <taxon>Bacillales</taxon>
        <taxon>Bacillaceae</taxon>
        <taxon>Thalassobacillus</taxon>
    </lineage>
</organism>
<reference evidence="2 3" key="1">
    <citation type="submission" date="2016-10" db="EMBL/GenBank/DDBJ databases">
        <authorList>
            <person name="de Groot N.N."/>
        </authorList>
    </citation>
    <scope>NUCLEOTIDE SEQUENCE [LARGE SCALE GENOMIC DNA]</scope>
    <source>
        <strain evidence="2 3">CCM7597</strain>
    </source>
</reference>
<dbReference type="RefSeq" id="WP_093046436.1">
    <property type="nucleotide sequence ID" value="NZ_FNQR01000021.1"/>
</dbReference>
<proteinExistence type="predicted"/>
<name>A0A1H4H344_9BACI</name>
<evidence type="ECO:0000313" key="3">
    <source>
        <dbReference type="Proteomes" id="UP000198584"/>
    </source>
</evidence>
<feature type="coiled-coil region" evidence="1">
    <location>
        <begin position="4"/>
        <end position="83"/>
    </location>
</feature>
<dbReference type="Proteomes" id="UP000198584">
    <property type="component" value="Unassembled WGS sequence"/>
</dbReference>